<dbReference type="AlphaFoldDB" id="K0TPZ5"/>
<name>K0TPZ5_THAOC</name>
<feature type="non-terminal residue" evidence="2">
    <location>
        <position position="164"/>
    </location>
</feature>
<keyword evidence="3" id="KW-1185">Reference proteome</keyword>
<proteinExistence type="predicted"/>
<comment type="caution">
    <text evidence="2">The sequence shown here is derived from an EMBL/GenBank/DDBJ whole genome shotgun (WGS) entry which is preliminary data.</text>
</comment>
<evidence type="ECO:0000313" key="2">
    <source>
        <dbReference type="EMBL" id="EJK75157.1"/>
    </source>
</evidence>
<dbReference type="Proteomes" id="UP000266841">
    <property type="component" value="Unassembled WGS sequence"/>
</dbReference>
<protein>
    <submittedName>
        <fullName evidence="2">Uncharacterized protein</fullName>
    </submittedName>
</protein>
<evidence type="ECO:0000256" key="1">
    <source>
        <dbReference type="SAM" id="MobiDB-lite"/>
    </source>
</evidence>
<gene>
    <name evidence="2" type="ORF">THAOC_03131</name>
</gene>
<feature type="compositionally biased region" description="Low complexity" evidence="1">
    <location>
        <begin position="130"/>
        <end position="149"/>
    </location>
</feature>
<dbReference type="EMBL" id="AGNL01003106">
    <property type="protein sequence ID" value="EJK75157.1"/>
    <property type="molecule type" value="Genomic_DNA"/>
</dbReference>
<sequence>MHAFGLRLSAERQSLTQLEVWRSFWLPRLHWYLWDVIEKENAAAPKIINWLSSEVNSGSTKLHNMTTESLPTIVFCSCDNSRANGNALTASQNEPTPPTVRSELAPSQAFGPPAVALSMEAARSQELDSPTDAPPGLGGPTATTSSPTSHHVLDIENAFVQPSS</sequence>
<reference evidence="2 3" key="1">
    <citation type="journal article" date="2012" name="Genome Biol.">
        <title>Genome and low-iron response of an oceanic diatom adapted to chronic iron limitation.</title>
        <authorList>
            <person name="Lommer M."/>
            <person name="Specht M."/>
            <person name="Roy A.S."/>
            <person name="Kraemer L."/>
            <person name="Andreson R."/>
            <person name="Gutowska M.A."/>
            <person name="Wolf J."/>
            <person name="Bergner S.V."/>
            <person name="Schilhabel M.B."/>
            <person name="Klostermeier U.C."/>
            <person name="Beiko R.G."/>
            <person name="Rosenstiel P."/>
            <person name="Hippler M."/>
            <person name="Laroche J."/>
        </authorList>
    </citation>
    <scope>NUCLEOTIDE SEQUENCE [LARGE SCALE GENOMIC DNA]</scope>
    <source>
        <strain evidence="2 3">CCMP1005</strain>
    </source>
</reference>
<evidence type="ECO:0000313" key="3">
    <source>
        <dbReference type="Proteomes" id="UP000266841"/>
    </source>
</evidence>
<organism evidence="2 3">
    <name type="scientific">Thalassiosira oceanica</name>
    <name type="common">Marine diatom</name>
    <dbReference type="NCBI Taxonomy" id="159749"/>
    <lineage>
        <taxon>Eukaryota</taxon>
        <taxon>Sar</taxon>
        <taxon>Stramenopiles</taxon>
        <taxon>Ochrophyta</taxon>
        <taxon>Bacillariophyta</taxon>
        <taxon>Coscinodiscophyceae</taxon>
        <taxon>Thalassiosirophycidae</taxon>
        <taxon>Thalassiosirales</taxon>
        <taxon>Thalassiosiraceae</taxon>
        <taxon>Thalassiosira</taxon>
    </lineage>
</organism>
<accession>K0TPZ5</accession>
<feature type="compositionally biased region" description="Polar residues" evidence="1">
    <location>
        <begin position="85"/>
        <end position="94"/>
    </location>
</feature>
<feature type="region of interest" description="Disordered" evidence="1">
    <location>
        <begin position="85"/>
        <end position="151"/>
    </location>
</feature>